<dbReference type="Proteomes" id="UP001206312">
    <property type="component" value="Unassembled WGS sequence"/>
</dbReference>
<sequence>MANRLVILSDLWGSKKGLWITSYLGYLQQYFDIVYYDTQQLADIEVDMPTAANVCEAFDNGGLERGVRNLLAREKDTVPSHYLAFCAGGSIAWRAALEGLQAESLYAVSPLCLHREQQAPNSEVTLVFGEYGENRPSRDWALRLGVQMEVIPRFGQECYTDEKIIQKVCKDLLSAALRKQYQSL</sequence>
<evidence type="ECO:0000313" key="2">
    <source>
        <dbReference type="Proteomes" id="UP001206312"/>
    </source>
</evidence>
<evidence type="ECO:0008006" key="3">
    <source>
        <dbReference type="Google" id="ProtNLM"/>
    </source>
</evidence>
<gene>
    <name evidence="1" type="ORF">NG653_07380</name>
</gene>
<dbReference type="RefSeq" id="WP_252741054.1">
    <property type="nucleotide sequence ID" value="NZ_JAMXIB010000005.1"/>
</dbReference>
<organism evidence="1 2">
    <name type="scientific">Robiginitalea marina</name>
    <dbReference type="NCBI Taxonomy" id="2954105"/>
    <lineage>
        <taxon>Bacteria</taxon>
        <taxon>Pseudomonadati</taxon>
        <taxon>Bacteroidota</taxon>
        <taxon>Flavobacteriia</taxon>
        <taxon>Flavobacteriales</taxon>
        <taxon>Flavobacteriaceae</taxon>
        <taxon>Robiginitalea</taxon>
    </lineage>
</organism>
<comment type="caution">
    <text evidence="1">The sequence shown here is derived from an EMBL/GenBank/DDBJ whole genome shotgun (WGS) entry which is preliminary data.</text>
</comment>
<keyword evidence="2" id="KW-1185">Reference proteome</keyword>
<name>A0ABT1AXM0_9FLAO</name>
<protein>
    <recommendedName>
        <fullName evidence="3">Alpha/beta hydrolase</fullName>
    </recommendedName>
</protein>
<accession>A0ABT1AXM0</accession>
<dbReference type="EMBL" id="JAMXIB010000005">
    <property type="protein sequence ID" value="MCO5724674.1"/>
    <property type="molecule type" value="Genomic_DNA"/>
</dbReference>
<evidence type="ECO:0000313" key="1">
    <source>
        <dbReference type="EMBL" id="MCO5724674.1"/>
    </source>
</evidence>
<proteinExistence type="predicted"/>
<reference evidence="1 2" key="1">
    <citation type="submission" date="2022-06" db="EMBL/GenBank/DDBJ databases">
        <authorList>
            <person name="Xuan X."/>
        </authorList>
    </citation>
    <scope>NUCLEOTIDE SEQUENCE [LARGE SCALE GENOMIC DNA]</scope>
    <source>
        <strain evidence="1 2">2V75</strain>
    </source>
</reference>